<sequence>MASFPLSIPSTNSPQLPPIIFSLSRVDSGQVPSFIVDFLLSSIGLGGDGGGLLHLTTCQPESFAFPTLVSAEFLAVEPHLVANYSIPIPPGFATSNEEYPAGTPPQTFCNVTVTHTHPGQHDRIHTYIWLPLPLSHGDGDGDGDGDVAAVGGVPWNGVMMSVGGGGFQTGQWIWSHAAAVSEGYAVGAGGRTMKLTEKGAQVAEAVWEGWYDEADERGERTLIWPGLGHQAAMEGPFHYLNTACDFNNTDGPPKCKSTAFGLSKQWLQYFIHRTHQPVDETTLTVAALKQALHTSRQWYESVIGTGNADLAGLRASGAKMIIRHSHGHNVDDYLRLFEAPGVGHCGFGGFGLRPQGLVDVLRAWVEEGKASEVLPARMMVAISPQEGDDEGDDGGSAMQRVLCKYPKRARYDGKGDIAKAESFRCE</sequence>
<dbReference type="Proteomes" id="UP001480595">
    <property type="component" value="Unassembled WGS sequence"/>
</dbReference>
<keyword evidence="7" id="KW-1185">Reference proteome</keyword>
<dbReference type="Pfam" id="PF07519">
    <property type="entry name" value="Tannase"/>
    <property type="match status" value="1"/>
</dbReference>
<evidence type="ECO:0000256" key="1">
    <source>
        <dbReference type="ARBA" id="ARBA00022487"/>
    </source>
</evidence>
<dbReference type="GeneID" id="92086093"/>
<name>A0ABR1WU10_9PEZI</name>
<keyword evidence="2" id="KW-0732">Signal</keyword>
<evidence type="ECO:0000256" key="2">
    <source>
        <dbReference type="ARBA" id="ARBA00022729"/>
    </source>
</evidence>
<comment type="similarity">
    <text evidence="5">Belongs to the tannase family.</text>
</comment>
<protein>
    <recommendedName>
        <fullName evidence="5">Carboxylic ester hydrolase</fullName>
        <ecNumber evidence="5">3.1.1.-</ecNumber>
    </recommendedName>
</protein>
<accession>A0ABR1WU10</accession>
<dbReference type="InterPro" id="IPR011118">
    <property type="entry name" value="Tannase/feruloyl_esterase"/>
</dbReference>
<keyword evidence="4" id="KW-1015">Disulfide bond</keyword>
<keyword evidence="1" id="KW-0719">Serine esterase</keyword>
<comment type="caution">
    <text evidence="6">The sequence shown here is derived from an EMBL/GenBank/DDBJ whole genome shotgun (WGS) entry which is preliminary data.</text>
</comment>
<dbReference type="EMBL" id="JAQQWL010000002">
    <property type="protein sequence ID" value="KAK8086647.1"/>
    <property type="molecule type" value="Genomic_DNA"/>
</dbReference>
<gene>
    <name evidence="6" type="ORF">PG994_001621</name>
</gene>
<dbReference type="EC" id="3.1.1.-" evidence="5"/>
<dbReference type="RefSeq" id="XP_066721171.1">
    <property type="nucleotide sequence ID" value="XM_066853030.1"/>
</dbReference>
<dbReference type="PANTHER" id="PTHR33938">
    <property type="entry name" value="FERULOYL ESTERASE B-RELATED"/>
    <property type="match status" value="1"/>
</dbReference>
<evidence type="ECO:0000313" key="7">
    <source>
        <dbReference type="Proteomes" id="UP001480595"/>
    </source>
</evidence>
<proteinExistence type="inferred from homology"/>
<keyword evidence="3 5" id="KW-0378">Hydrolase</keyword>
<evidence type="ECO:0000256" key="4">
    <source>
        <dbReference type="ARBA" id="ARBA00023157"/>
    </source>
</evidence>
<dbReference type="PANTHER" id="PTHR33938:SF8">
    <property type="entry name" value="CARBOXYLIC ESTER HYDROLASE"/>
    <property type="match status" value="1"/>
</dbReference>
<evidence type="ECO:0000313" key="6">
    <source>
        <dbReference type="EMBL" id="KAK8086647.1"/>
    </source>
</evidence>
<evidence type="ECO:0000256" key="5">
    <source>
        <dbReference type="RuleBase" id="RU361238"/>
    </source>
</evidence>
<reference evidence="6 7" key="1">
    <citation type="submission" date="2023-01" db="EMBL/GenBank/DDBJ databases">
        <title>Analysis of 21 Apiospora genomes using comparative genomics revels a genus with tremendous synthesis potential of carbohydrate active enzymes and secondary metabolites.</title>
        <authorList>
            <person name="Sorensen T."/>
        </authorList>
    </citation>
    <scope>NUCLEOTIDE SEQUENCE [LARGE SCALE GENOMIC DNA]</scope>
    <source>
        <strain evidence="6 7">CBS 135458</strain>
    </source>
</reference>
<organism evidence="6 7">
    <name type="scientific">Apiospora phragmitis</name>
    <dbReference type="NCBI Taxonomy" id="2905665"/>
    <lineage>
        <taxon>Eukaryota</taxon>
        <taxon>Fungi</taxon>
        <taxon>Dikarya</taxon>
        <taxon>Ascomycota</taxon>
        <taxon>Pezizomycotina</taxon>
        <taxon>Sordariomycetes</taxon>
        <taxon>Xylariomycetidae</taxon>
        <taxon>Amphisphaeriales</taxon>
        <taxon>Apiosporaceae</taxon>
        <taxon>Apiospora</taxon>
    </lineage>
</organism>
<evidence type="ECO:0000256" key="3">
    <source>
        <dbReference type="ARBA" id="ARBA00022801"/>
    </source>
</evidence>